<sequence length="850" mass="96115">MSSLGRSTGRSSKKEVPHRTPSEKKRLKTSEEFSDEQPHSPILKGEDIQALAIRLEDLEKLRTPQPPQEKAPGLTRVLVKRRLPQEEERKMVRVVVARPIPPGTPVVPLDYTGLGGPRFDAKGMILPHSILGSLEDFRKEMETRGEMELARRVPVRPASCPVASAMQKVDTPEPLSPPDQQVHALRHWKHHMNERRRQQDFLSQVLDKPVQNLLMNQSSRFRETQEERELISRGLPALLFGQAFCGGSEFWNIPKRIGDELSGIMATLTQTERGNPEPIAHIGLPRRIREESGSVFPDDSPSVFQTWDHSLYLQQRRQELKEVLKDLDFNQPEIDGLEVIGSSGAFTSVTAERCPLLEEEAPHEEEGSEQHKENLDALVQEDDVPIGGLLVPALRFCGQPALWTGSPSSHRGELGIAARLTFEAPTGRRASSNLELQNEGNTALYYSWKRLALPHSYPEMRRITSAQRFYFNGSTGVILPGETRRIQFIFKSTTAGIFKEMWGLNTHPVLLGGALVRVTLWGVALCQDKNAERRQALQRDLLRKEAVFVCRRLLTELIDALRPPERPRSPAELYVTEEQHFHTLNPKLHFHHSTVEQLKRLWGQATGWAEPVKGNIPPEPLSWDLSVSSLRQALLTMPEGDCKEEALVQFNALLVELHGRPQQAPPLSPHAIGLQLWRELLDGLVSEAMWQRQMLGLPETDSWGEDTYVKPKRHSATPLHSDAADKLRKEERKAGAPHNGEKKAELPQEKDEKKGAVRHSAKDKSTEELHSVKRKVHEDKRPGKPEKEPEKEPVSKSNSPEAEPLRTPTEQVDFALKEKVRRHLHRQVHVLMEALVDSLCELLDEAQSSE</sequence>
<organism evidence="2 3">
    <name type="scientific">Scleropages formosus</name>
    <name type="common">Asian bonytongue</name>
    <name type="synonym">Osteoglossum formosum</name>
    <dbReference type="NCBI Taxonomy" id="113540"/>
    <lineage>
        <taxon>Eukaryota</taxon>
        <taxon>Metazoa</taxon>
        <taxon>Chordata</taxon>
        <taxon>Craniata</taxon>
        <taxon>Vertebrata</taxon>
        <taxon>Euteleostomi</taxon>
        <taxon>Actinopterygii</taxon>
        <taxon>Neopterygii</taxon>
        <taxon>Teleostei</taxon>
        <taxon>Osteoglossocephala</taxon>
        <taxon>Osteoglossomorpha</taxon>
        <taxon>Osteoglossiformes</taxon>
        <taxon>Osteoglossidae</taxon>
        <taxon>Scleropages</taxon>
    </lineage>
</organism>
<dbReference type="Gene3D" id="2.60.40.10">
    <property type="entry name" value="Immunoglobulins"/>
    <property type="match status" value="1"/>
</dbReference>
<dbReference type="InterPro" id="IPR013783">
    <property type="entry name" value="Ig-like_fold"/>
</dbReference>
<proteinExistence type="predicted"/>
<dbReference type="CTD" id="84073"/>
<dbReference type="GeneID" id="108931882"/>
<evidence type="ECO:0000256" key="1">
    <source>
        <dbReference type="SAM" id="MobiDB-lite"/>
    </source>
</evidence>
<dbReference type="AlphaFoldDB" id="A0A8C9SL37"/>
<feature type="region of interest" description="Disordered" evidence="1">
    <location>
        <begin position="699"/>
        <end position="810"/>
    </location>
</feature>
<dbReference type="Ensembl" id="ENSSFOT00015035887.2">
    <property type="protein sequence ID" value="ENSSFOP00015035500.2"/>
    <property type="gene ID" value="ENSSFOG00015022621.2"/>
</dbReference>
<evidence type="ECO:0000313" key="2">
    <source>
        <dbReference type="Ensembl" id="ENSSFOP00015035500.2"/>
    </source>
</evidence>
<dbReference type="OrthoDB" id="10263316at2759"/>
<name>A0A8C9SL37_SCLFO</name>
<dbReference type="Proteomes" id="UP000694397">
    <property type="component" value="Chromosome 1"/>
</dbReference>
<reference evidence="2" key="3">
    <citation type="submission" date="2025-09" db="UniProtKB">
        <authorList>
            <consortium name="Ensembl"/>
        </authorList>
    </citation>
    <scope>IDENTIFICATION</scope>
</reference>
<dbReference type="KEGG" id="sfm:108931882"/>
<reference evidence="2" key="2">
    <citation type="submission" date="2025-08" db="UniProtKB">
        <authorList>
            <consortium name="Ensembl"/>
        </authorList>
    </citation>
    <scope>IDENTIFICATION</scope>
</reference>
<accession>A0A8C9SL37</accession>
<dbReference type="RefSeq" id="XP_029107940.1">
    <property type="nucleotide sequence ID" value="XM_029252107.1"/>
</dbReference>
<dbReference type="PANTHER" id="PTHR48421">
    <property type="entry name" value="MYCBP-ASSOCIATED PROTEIN"/>
    <property type="match status" value="1"/>
</dbReference>
<reference evidence="2 3" key="1">
    <citation type="submission" date="2019-04" db="EMBL/GenBank/DDBJ databases">
        <authorList>
            <consortium name="Wellcome Sanger Institute Data Sharing"/>
        </authorList>
    </citation>
    <scope>NUCLEOTIDE SEQUENCE [LARGE SCALE GENOMIC DNA]</scope>
</reference>
<dbReference type="PANTHER" id="PTHR48421:SF1">
    <property type="entry name" value="MYCBP-ASSOCIATED PROTEIN"/>
    <property type="match status" value="1"/>
</dbReference>
<gene>
    <name evidence="2" type="primary">mycbpap</name>
</gene>
<feature type="compositionally biased region" description="Basic and acidic residues" evidence="1">
    <location>
        <begin position="12"/>
        <end position="31"/>
    </location>
</feature>
<evidence type="ECO:0000313" key="3">
    <source>
        <dbReference type="Proteomes" id="UP000694397"/>
    </source>
</evidence>
<feature type="region of interest" description="Disordered" evidence="1">
    <location>
        <begin position="1"/>
        <end position="46"/>
    </location>
</feature>
<feature type="compositionally biased region" description="Polar residues" evidence="1">
    <location>
        <begin position="1"/>
        <end position="10"/>
    </location>
</feature>
<dbReference type="Pfam" id="PF14646">
    <property type="entry name" value="MYCBPAP"/>
    <property type="match status" value="1"/>
</dbReference>
<feature type="compositionally biased region" description="Basic and acidic residues" evidence="1">
    <location>
        <begin position="722"/>
        <end position="794"/>
    </location>
</feature>
<protein>
    <submittedName>
        <fullName evidence="2">Mycbp associated protein</fullName>
    </submittedName>
</protein>
<keyword evidence="3" id="KW-1185">Reference proteome</keyword>
<dbReference type="GeneTree" id="ENSGT00640000091565"/>
<dbReference type="InterPro" id="IPR032707">
    <property type="entry name" value="MYCBPAP"/>
</dbReference>